<protein>
    <submittedName>
        <fullName evidence="1">Uncharacterized protein</fullName>
    </submittedName>
</protein>
<reference evidence="1 2" key="2">
    <citation type="journal article" date="2022" name="Mol. Ecol. Resour.">
        <title>The genomes of chicory, endive, great burdock and yacon provide insights into Asteraceae paleo-polyploidization history and plant inulin production.</title>
        <authorList>
            <person name="Fan W."/>
            <person name="Wang S."/>
            <person name="Wang H."/>
            <person name="Wang A."/>
            <person name="Jiang F."/>
            <person name="Liu H."/>
            <person name="Zhao H."/>
            <person name="Xu D."/>
            <person name="Zhang Y."/>
        </authorList>
    </citation>
    <scope>NUCLEOTIDE SEQUENCE [LARGE SCALE GENOMIC DNA]</scope>
    <source>
        <strain evidence="2">cv. Yunnan</strain>
        <tissue evidence="1">Leaves</tissue>
    </source>
</reference>
<dbReference type="Proteomes" id="UP001056120">
    <property type="component" value="Linkage Group LG01"/>
</dbReference>
<dbReference type="EMBL" id="CM042018">
    <property type="protein sequence ID" value="KAI3829012.1"/>
    <property type="molecule type" value="Genomic_DNA"/>
</dbReference>
<evidence type="ECO:0000313" key="2">
    <source>
        <dbReference type="Proteomes" id="UP001056120"/>
    </source>
</evidence>
<evidence type="ECO:0000313" key="1">
    <source>
        <dbReference type="EMBL" id="KAI3829012.1"/>
    </source>
</evidence>
<accession>A0ACB9K9R7</accession>
<proteinExistence type="predicted"/>
<sequence length="158" mass="17690">MSTASIEVEITSPFPRETVFKVFNDFHTIAPKVNPQVFKSIETLEGDGGVGTIRLFTFGDGVPFTSRKYKQGTIDTSNFSYNYTFFEGDNLMGILDSIDHHVKIVPSAEGGSVFKQTVIYNCKGDDKPSAEVLNFEKELYEKTYKAIEAYAVARPETY</sequence>
<reference evidence="2" key="1">
    <citation type="journal article" date="2022" name="Mol. Ecol. Resour.">
        <title>The genomes of chicory, endive, great burdock and yacon provide insights into Asteraceae palaeo-polyploidization history and plant inulin production.</title>
        <authorList>
            <person name="Fan W."/>
            <person name="Wang S."/>
            <person name="Wang H."/>
            <person name="Wang A."/>
            <person name="Jiang F."/>
            <person name="Liu H."/>
            <person name="Zhao H."/>
            <person name="Xu D."/>
            <person name="Zhang Y."/>
        </authorList>
    </citation>
    <scope>NUCLEOTIDE SEQUENCE [LARGE SCALE GENOMIC DNA]</scope>
    <source>
        <strain evidence="2">cv. Yunnan</strain>
    </source>
</reference>
<gene>
    <name evidence="1" type="ORF">L1987_03125</name>
</gene>
<comment type="caution">
    <text evidence="1">The sequence shown here is derived from an EMBL/GenBank/DDBJ whole genome shotgun (WGS) entry which is preliminary data.</text>
</comment>
<organism evidence="1 2">
    <name type="scientific">Smallanthus sonchifolius</name>
    <dbReference type="NCBI Taxonomy" id="185202"/>
    <lineage>
        <taxon>Eukaryota</taxon>
        <taxon>Viridiplantae</taxon>
        <taxon>Streptophyta</taxon>
        <taxon>Embryophyta</taxon>
        <taxon>Tracheophyta</taxon>
        <taxon>Spermatophyta</taxon>
        <taxon>Magnoliopsida</taxon>
        <taxon>eudicotyledons</taxon>
        <taxon>Gunneridae</taxon>
        <taxon>Pentapetalae</taxon>
        <taxon>asterids</taxon>
        <taxon>campanulids</taxon>
        <taxon>Asterales</taxon>
        <taxon>Asteraceae</taxon>
        <taxon>Asteroideae</taxon>
        <taxon>Heliantheae alliance</taxon>
        <taxon>Millerieae</taxon>
        <taxon>Smallanthus</taxon>
    </lineage>
</organism>
<name>A0ACB9K9R7_9ASTR</name>
<keyword evidence="2" id="KW-1185">Reference proteome</keyword>